<accession>A0A4Y2KMF6</accession>
<protein>
    <submittedName>
        <fullName evidence="1">Uncharacterized protein</fullName>
    </submittedName>
</protein>
<dbReference type="Proteomes" id="UP000499080">
    <property type="component" value="Unassembled WGS sequence"/>
</dbReference>
<keyword evidence="2" id="KW-1185">Reference proteome</keyword>
<evidence type="ECO:0000313" key="1">
    <source>
        <dbReference type="EMBL" id="GBN03774.1"/>
    </source>
</evidence>
<name>A0A4Y2KMF6_ARAVE</name>
<organism evidence="1 2">
    <name type="scientific">Araneus ventricosus</name>
    <name type="common">Orbweaver spider</name>
    <name type="synonym">Epeira ventricosa</name>
    <dbReference type="NCBI Taxonomy" id="182803"/>
    <lineage>
        <taxon>Eukaryota</taxon>
        <taxon>Metazoa</taxon>
        <taxon>Ecdysozoa</taxon>
        <taxon>Arthropoda</taxon>
        <taxon>Chelicerata</taxon>
        <taxon>Arachnida</taxon>
        <taxon>Araneae</taxon>
        <taxon>Araneomorphae</taxon>
        <taxon>Entelegynae</taxon>
        <taxon>Araneoidea</taxon>
        <taxon>Araneidae</taxon>
        <taxon>Araneus</taxon>
    </lineage>
</organism>
<comment type="caution">
    <text evidence="1">The sequence shown here is derived from an EMBL/GenBank/DDBJ whole genome shotgun (WGS) entry which is preliminary data.</text>
</comment>
<dbReference type="AlphaFoldDB" id="A0A4Y2KMF6"/>
<gene>
    <name evidence="1" type="ORF">AVEN_103267_1</name>
</gene>
<proteinExistence type="predicted"/>
<reference evidence="1 2" key="1">
    <citation type="journal article" date="2019" name="Sci. Rep.">
        <title>Orb-weaving spider Araneus ventricosus genome elucidates the spidroin gene catalogue.</title>
        <authorList>
            <person name="Kono N."/>
            <person name="Nakamura H."/>
            <person name="Ohtoshi R."/>
            <person name="Moran D.A.P."/>
            <person name="Shinohara A."/>
            <person name="Yoshida Y."/>
            <person name="Fujiwara M."/>
            <person name="Mori M."/>
            <person name="Tomita M."/>
            <person name="Arakawa K."/>
        </authorList>
    </citation>
    <scope>NUCLEOTIDE SEQUENCE [LARGE SCALE GENOMIC DNA]</scope>
</reference>
<evidence type="ECO:0000313" key="2">
    <source>
        <dbReference type="Proteomes" id="UP000499080"/>
    </source>
</evidence>
<sequence>MGILQFWSWIQDWRVPAFKSNSIKDPACMELATHLNHSKQCPGALQSWPNGQMGILQFWSCIQDWRVPAFKSNSIKYPACMEPGTHLNHVQTMSGCSPVLIKWESPSYGLGFRTGGFRLLNPIPLKIQRAWNLVPI</sequence>
<dbReference type="EMBL" id="BGPR01004827">
    <property type="protein sequence ID" value="GBN03774.1"/>
    <property type="molecule type" value="Genomic_DNA"/>
</dbReference>